<feature type="transmembrane region" description="Helical" evidence="1">
    <location>
        <begin position="29"/>
        <end position="49"/>
    </location>
</feature>
<name>S5DVP6_9ACTN</name>
<feature type="transmembrane region" description="Helical" evidence="1">
    <location>
        <begin position="81"/>
        <end position="101"/>
    </location>
</feature>
<dbReference type="AlphaFoldDB" id="S5DVP6"/>
<keyword evidence="1" id="KW-1133">Transmembrane helix</keyword>
<keyword evidence="1" id="KW-0472">Membrane</keyword>
<sequence>MLGHLGALFFAAPLLSLVSIPVSAVIIGAFYFFVYFLLLLVLLCLKPIVKKSLFDKYSDIVFKYLDRVREKSEKFFGDSDIILFIFIVFYIYTLLAFYTSLPQIYNY</sequence>
<proteinExistence type="predicted"/>
<protein>
    <submittedName>
        <fullName evidence="2">MedDCM-OCT-S30-C79-cds20</fullName>
    </submittedName>
</protein>
<dbReference type="EMBL" id="KC811120">
    <property type="protein sequence ID" value="AGQ19047.1"/>
    <property type="molecule type" value="Genomic_DNA"/>
</dbReference>
<keyword evidence="1" id="KW-0812">Transmembrane</keyword>
<evidence type="ECO:0000256" key="1">
    <source>
        <dbReference type="SAM" id="Phobius"/>
    </source>
</evidence>
<reference evidence="2" key="1">
    <citation type="journal article" date="2013" name="Sci. Rep.">
        <title>Metagenomics uncovers a new group of low GC and ultra-small marine Actinobacteria.</title>
        <authorList>
            <person name="Ghai R."/>
            <person name="Mizuno C.M."/>
            <person name="Picazo A."/>
            <person name="Camacho A."/>
            <person name="Rodriguez-Valera F."/>
        </authorList>
    </citation>
    <scope>NUCLEOTIDE SEQUENCE</scope>
</reference>
<evidence type="ECO:0000313" key="2">
    <source>
        <dbReference type="EMBL" id="AGQ19047.1"/>
    </source>
</evidence>
<organism evidence="2">
    <name type="scientific">Candidatus Actinomarina minuta</name>
    <dbReference type="NCBI Taxonomy" id="1389454"/>
    <lineage>
        <taxon>Bacteria</taxon>
        <taxon>Bacillati</taxon>
        <taxon>Actinomycetota</taxon>
        <taxon>Actinomycetes</taxon>
        <taxon>Candidatus Actinomarinidae</taxon>
        <taxon>Candidatus Actinomarinales</taxon>
        <taxon>Candidatus Actinomarineae</taxon>
        <taxon>Candidatus Actinomarinaceae</taxon>
        <taxon>Candidatus Actinomarina</taxon>
    </lineage>
</organism>
<accession>S5DVP6</accession>